<dbReference type="Pfam" id="PF17136">
    <property type="entry name" value="ribosomal_L24"/>
    <property type="match status" value="1"/>
</dbReference>
<dbReference type="CDD" id="cd06089">
    <property type="entry name" value="KOW_RPL26"/>
    <property type="match status" value="1"/>
</dbReference>
<evidence type="ECO:0000256" key="1">
    <source>
        <dbReference type="ARBA" id="ARBA00004072"/>
    </source>
</evidence>
<keyword evidence="14" id="KW-1185">Reference proteome</keyword>
<evidence type="ECO:0000256" key="6">
    <source>
        <dbReference type="ARBA" id="ARBA00022980"/>
    </source>
</evidence>
<dbReference type="STRING" id="1830138.SAMN05443507_12328"/>
<comment type="function">
    <text evidence="9 10">One of the proteins that surrounds the polypeptide exit tunnel on the outside of the subunit.</text>
</comment>
<dbReference type="GO" id="GO:0019843">
    <property type="term" value="F:rRNA binding"/>
    <property type="evidence" value="ECO:0007669"/>
    <property type="project" value="UniProtKB-UniRule"/>
</dbReference>
<dbReference type="InterPro" id="IPR014722">
    <property type="entry name" value="Rib_uL2_dom2"/>
</dbReference>
<feature type="domain" description="KOW" evidence="12">
    <location>
        <begin position="5"/>
        <end position="32"/>
    </location>
</feature>
<dbReference type="PANTHER" id="PTHR12903">
    <property type="entry name" value="MITOCHONDRIAL RIBOSOMAL PROTEIN L24"/>
    <property type="match status" value="1"/>
</dbReference>
<dbReference type="FunFam" id="2.30.30.30:FF:000004">
    <property type="entry name" value="50S ribosomal protein L24"/>
    <property type="match status" value="1"/>
</dbReference>
<dbReference type="InterPro" id="IPR003256">
    <property type="entry name" value="Ribosomal_uL24"/>
</dbReference>
<organism evidence="13 14">
    <name type="scientific">Alicyclobacillus tolerans</name>
    <dbReference type="NCBI Taxonomy" id="90970"/>
    <lineage>
        <taxon>Bacteria</taxon>
        <taxon>Bacillati</taxon>
        <taxon>Bacillota</taxon>
        <taxon>Bacilli</taxon>
        <taxon>Bacillales</taxon>
        <taxon>Alicyclobacillaceae</taxon>
        <taxon>Alicyclobacillus</taxon>
    </lineage>
</organism>
<evidence type="ECO:0000313" key="14">
    <source>
        <dbReference type="Proteomes" id="UP000184016"/>
    </source>
</evidence>
<evidence type="ECO:0000256" key="5">
    <source>
        <dbReference type="ARBA" id="ARBA00022884"/>
    </source>
</evidence>
<comment type="subunit">
    <text evidence="3 10">Part of the 50S ribosomal subunit.</text>
</comment>
<dbReference type="EMBL" id="FRAF01000023">
    <property type="protein sequence ID" value="SHK81154.1"/>
    <property type="molecule type" value="Genomic_DNA"/>
</dbReference>
<dbReference type="InterPro" id="IPR005824">
    <property type="entry name" value="KOW"/>
</dbReference>
<evidence type="ECO:0000256" key="9">
    <source>
        <dbReference type="ARBA" id="ARBA00058688"/>
    </source>
</evidence>
<dbReference type="Gene3D" id="2.30.30.30">
    <property type="match status" value="1"/>
</dbReference>
<sequence>MAGMFVKKGDQVIVISGKDKNKKGQVLAVLPKKNRVIVEGVNVVKRHTKPNPNQPEGGIIEKEASIHASNIMLVDPKTGQATRIGHKFLEDGKKVRYAKKSGEILD</sequence>
<dbReference type="GO" id="GO:0003735">
    <property type="term" value="F:structural constituent of ribosome"/>
    <property type="evidence" value="ECO:0007669"/>
    <property type="project" value="InterPro"/>
</dbReference>
<evidence type="ECO:0000256" key="7">
    <source>
        <dbReference type="ARBA" id="ARBA00023274"/>
    </source>
</evidence>
<dbReference type="NCBIfam" id="TIGR01079">
    <property type="entry name" value="rplX_bact"/>
    <property type="match status" value="1"/>
</dbReference>
<evidence type="ECO:0000256" key="11">
    <source>
        <dbReference type="RuleBase" id="RU003477"/>
    </source>
</evidence>
<accession>A0A1M6VIH9</accession>
<protein>
    <recommendedName>
        <fullName evidence="8 10">Large ribosomal subunit protein uL24</fullName>
    </recommendedName>
</protein>
<dbReference type="AlphaFoldDB" id="A0A1M6VIH9"/>
<keyword evidence="7 10" id="KW-0687">Ribonucleoprotein</keyword>
<gene>
    <name evidence="10" type="primary">rplX</name>
    <name evidence="13" type="ORF">SAMN05443507_12328</name>
</gene>
<comment type="similarity">
    <text evidence="2 10 11">Belongs to the universal ribosomal protein uL24 family.</text>
</comment>
<keyword evidence="5 10" id="KW-0694">RNA-binding</keyword>
<evidence type="ECO:0000256" key="8">
    <source>
        <dbReference type="ARBA" id="ARBA00035206"/>
    </source>
</evidence>
<proteinExistence type="inferred from homology"/>
<evidence type="ECO:0000313" key="13">
    <source>
        <dbReference type="EMBL" id="SHK81154.1"/>
    </source>
</evidence>
<dbReference type="InterPro" id="IPR041988">
    <property type="entry name" value="Ribosomal_uL24_KOW"/>
</dbReference>
<dbReference type="InterPro" id="IPR008991">
    <property type="entry name" value="Translation_prot_SH3-like_sf"/>
</dbReference>
<dbReference type="Proteomes" id="UP000184016">
    <property type="component" value="Unassembled WGS sequence"/>
</dbReference>
<name>A0A1M6VIH9_9BACL</name>
<evidence type="ECO:0000256" key="10">
    <source>
        <dbReference type="HAMAP-Rule" id="MF_01326"/>
    </source>
</evidence>
<keyword evidence="4 10" id="KW-0699">rRNA-binding</keyword>
<dbReference type="GO" id="GO:0006412">
    <property type="term" value="P:translation"/>
    <property type="evidence" value="ECO:0007669"/>
    <property type="project" value="UniProtKB-UniRule"/>
</dbReference>
<keyword evidence="6 10" id="KW-0689">Ribosomal protein</keyword>
<dbReference type="SMART" id="SM00739">
    <property type="entry name" value="KOW"/>
    <property type="match status" value="1"/>
</dbReference>
<dbReference type="InterPro" id="IPR005825">
    <property type="entry name" value="Ribosomal_uL24_CS"/>
</dbReference>
<evidence type="ECO:0000256" key="3">
    <source>
        <dbReference type="ARBA" id="ARBA00011838"/>
    </source>
</evidence>
<dbReference type="SUPFAM" id="SSF50104">
    <property type="entry name" value="Translation proteins SH3-like domain"/>
    <property type="match status" value="1"/>
</dbReference>
<dbReference type="InterPro" id="IPR057264">
    <property type="entry name" value="Ribosomal_uL24_C"/>
</dbReference>
<dbReference type="GO" id="GO:0005840">
    <property type="term" value="C:ribosome"/>
    <property type="evidence" value="ECO:0007669"/>
    <property type="project" value="UniProtKB-KW"/>
</dbReference>
<evidence type="ECO:0000256" key="4">
    <source>
        <dbReference type="ARBA" id="ARBA00022730"/>
    </source>
</evidence>
<dbReference type="GO" id="GO:1990904">
    <property type="term" value="C:ribonucleoprotein complex"/>
    <property type="evidence" value="ECO:0007669"/>
    <property type="project" value="UniProtKB-KW"/>
</dbReference>
<evidence type="ECO:0000259" key="12">
    <source>
        <dbReference type="SMART" id="SM00739"/>
    </source>
</evidence>
<comment type="function">
    <text evidence="1 10">One of two assembly initiator proteins, it binds directly to the 5'-end of the 23S rRNA, where it nucleates assembly of the 50S subunit.</text>
</comment>
<dbReference type="HAMAP" id="MF_01326_B">
    <property type="entry name" value="Ribosomal_uL24_B"/>
    <property type="match status" value="1"/>
</dbReference>
<reference evidence="14" key="1">
    <citation type="submission" date="2016-11" db="EMBL/GenBank/DDBJ databases">
        <authorList>
            <person name="Varghese N."/>
            <person name="Submissions S."/>
        </authorList>
    </citation>
    <scope>NUCLEOTIDE SEQUENCE [LARGE SCALE GENOMIC DNA]</scope>
    <source>
        <strain evidence="14">USBA-503</strain>
    </source>
</reference>
<evidence type="ECO:0000256" key="2">
    <source>
        <dbReference type="ARBA" id="ARBA00010618"/>
    </source>
</evidence>
<dbReference type="Pfam" id="PF00467">
    <property type="entry name" value="KOW"/>
    <property type="match status" value="1"/>
</dbReference>
<dbReference type="PROSITE" id="PS01108">
    <property type="entry name" value="RIBOSOMAL_L24"/>
    <property type="match status" value="1"/>
</dbReference>